<sequence>MVFNVHYQCLVSSYHPVVRYKFTFLIEIMNRLILDHQNWKPGSTGRPFHPIVGLPISAHPRSRSRDSNPGTSVSRANA</sequence>
<name>A0AA84ZFJ4_9TREM</name>
<evidence type="ECO:0000313" key="3">
    <source>
        <dbReference type="WBParaSite" id="SMRG1_27610.1"/>
    </source>
</evidence>
<accession>A0AA84ZFJ4</accession>
<feature type="compositionally biased region" description="Polar residues" evidence="1">
    <location>
        <begin position="67"/>
        <end position="78"/>
    </location>
</feature>
<organism evidence="2 3">
    <name type="scientific">Schistosoma margrebowiei</name>
    <dbReference type="NCBI Taxonomy" id="48269"/>
    <lineage>
        <taxon>Eukaryota</taxon>
        <taxon>Metazoa</taxon>
        <taxon>Spiralia</taxon>
        <taxon>Lophotrochozoa</taxon>
        <taxon>Platyhelminthes</taxon>
        <taxon>Trematoda</taxon>
        <taxon>Digenea</taxon>
        <taxon>Strigeidida</taxon>
        <taxon>Schistosomatoidea</taxon>
        <taxon>Schistosomatidae</taxon>
        <taxon>Schistosoma</taxon>
    </lineage>
</organism>
<dbReference type="AlphaFoldDB" id="A0AA84ZFJ4"/>
<dbReference type="WBParaSite" id="SMRG1_27610.1">
    <property type="protein sequence ID" value="SMRG1_27610.1"/>
    <property type="gene ID" value="SMRG1_27610"/>
</dbReference>
<reference evidence="3" key="1">
    <citation type="submission" date="2023-11" db="UniProtKB">
        <authorList>
            <consortium name="WormBaseParasite"/>
        </authorList>
    </citation>
    <scope>IDENTIFICATION</scope>
</reference>
<dbReference type="Proteomes" id="UP000050790">
    <property type="component" value="Unassembled WGS sequence"/>
</dbReference>
<protein>
    <submittedName>
        <fullName evidence="3">Uncharacterized protein</fullName>
    </submittedName>
</protein>
<evidence type="ECO:0000256" key="1">
    <source>
        <dbReference type="SAM" id="MobiDB-lite"/>
    </source>
</evidence>
<proteinExistence type="predicted"/>
<feature type="region of interest" description="Disordered" evidence="1">
    <location>
        <begin position="55"/>
        <end position="78"/>
    </location>
</feature>
<evidence type="ECO:0000313" key="2">
    <source>
        <dbReference type="Proteomes" id="UP000050790"/>
    </source>
</evidence>